<dbReference type="GO" id="GO:0003676">
    <property type="term" value="F:nucleic acid binding"/>
    <property type="evidence" value="ECO:0007669"/>
    <property type="project" value="InterPro"/>
</dbReference>
<dbReference type="InterPro" id="IPR038763">
    <property type="entry name" value="DHH_sf"/>
</dbReference>
<keyword evidence="11" id="KW-1185">Reference proteome</keyword>
<keyword evidence="4" id="KW-0378">Hydrolase</keyword>
<feature type="domain" description="Single-stranded-DNA-specific exonuclease RecJ C-terminal" evidence="8">
    <location>
        <begin position="578"/>
        <end position="767"/>
    </location>
</feature>
<dbReference type="PANTHER" id="PTHR30255:SF2">
    <property type="entry name" value="SINGLE-STRANDED-DNA-SPECIFIC EXONUCLEASE RECJ"/>
    <property type="match status" value="1"/>
</dbReference>
<sequence>MISAKYEWHELALNQTAASEILTKELGVAPLVAEILCARGYDTIDKARAFLEPSITSFHDPYALFDMQKAVDRIQTAIVNGEKITIYGDYDADGLTSTAIMYETLTQLGANVVYYIPDRFKDGYGPNKDVYERLITEEQTELIVTVDNGVSGFEALEFAKQKGIDVIVTDHHELPPKLPEAYAIIHPRHPAGNYPFGELSGAGVAFKVATALLDEIPQDLLDLATIGTVSDLVSLTGENRALVKFGLLALENTLRPGLLALYELAGIEQQSITADTIGFLIGPRLNAIGRMQHAQSGVELLTTLDDELAEKLAKEAQQLNVERQKLVEEITAQAESQIAKQPETLVNVVAGEGWHEGVLGIVASRLVEKTGRPTLVLNIGANNIAKGSGRSVADFHLFKALDGHRDLLTSFGGHHMACGLSLRADNLDQLRAVLVEEANNQGLDVTKKAPLAIIGQLSATKIDLQLYESLEKLAPFGVDNELPLFEITDFHALGGKAIGKQQEHLRLELQADLSEQKLTALDFGLGSEIPAVLNSLATLKFVAALDKNEWRGQTSVQLMIKDLTTATTNNVPQIQLGRAKKLTTEMFENESTYGFFNPQLAQKIKAHLPAKAQVVIFDGHLEPLQGEELILVDLPQNLAQLEFVLQRVDFKKITAIFYTKKTDFAVPARATFAQVYKTIFKLGKLELPKDLNQVAQGLQMSVAELTLVLKVFFEAGFVTIDNGVLTGVAGAKAHRLEDTKSYQVSDQQKKMADALLYSTDDSLQQWLLGHFS</sequence>
<evidence type="ECO:0000313" key="10">
    <source>
        <dbReference type="EMBL" id="KRL83687.1"/>
    </source>
</evidence>
<dbReference type="Proteomes" id="UP000051324">
    <property type="component" value="Unassembled WGS sequence"/>
</dbReference>
<dbReference type="PATRIC" id="fig|1423724.4.peg.989"/>
<dbReference type="GO" id="GO:0006281">
    <property type="term" value="P:DNA repair"/>
    <property type="evidence" value="ECO:0007669"/>
    <property type="project" value="InterPro"/>
</dbReference>
<feature type="domain" description="DHHA1" evidence="7">
    <location>
        <begin position="347"/>
        <end position="437"/>
    </location>
</feature>
<dbReference type="Pfam" id="PF17768">
    <property type="entry name" value="RecJ_OB"/>
    <property type="match status" value="1"/>
</dbReference>
<keyword evidence="5 10" id="KW-0269">Exonuclease</keyword>
<dbReference type="InterPro" id="IPR018779">
    <property type="entry name" value="RecJ_C"/>
</dbReference>
<gene>
    <name evidence="10" type="ORF">FC32_GL000948</name>
</gene>
<dbReference type="eggNOG" id="COG0608">
    <property type="taxonomic scope" value="Bacteria"/>
</dbReference>
<evidence type="ECO:0000259" key="9">
    <source>
        <dbReference type="Pfam" id="PF17768"/>
    </source>
</evidence>
<dbReference type="InterPro" id="IPR004610">
    <property type="entry name" value="RecJ"/>
</dbReference>
<dbReference type="Pfam" id="PF01368">
    <property type="entry name" value="DHH"/>
    <property type="match status" value="1"/>
</dbReference>
<comment type="similarity">
    <text evidence="1">Belongs to the RecJ family.</text>
</comment>
<dbReference type="Gene3D" id="3.90.1640.30">
    <property type="match status" value="1"/>
</dbReference>
<proteinExistence type="inferred from homology"/>
<feature type="domain" description="RecJ OB" evidence="9">
    <location>
        <begin position="456"/>
        <end position="562"/>
    </location>
</feature>
<dbReference type="Pfam" id="PF10141">
    <property type="entry name" value="ssDNA-exonuc_C"/>
    <property type="match status" value="1"/>
</dbReference>
<dbReference type="EMBL" id="AZFT01000053">
    <property type="protein sequence ID" value="KRL83687.1"/>
    <property type="molecule type" value="Genomic_DNA"/>
</dbReference>
<evidence type="ECO:0000259" key="6">
    <source>
        <dbReference type="Pfam" id="PF01368"/>
    </source>
</evidence>
<evidence type="ECO:0000256" key="5">
    <source>
        <dbReference type="ARBA" id="ARBA00022839"/>
    </source>
</evidence>
<keyword evidence="3" id="KW-0540">Nuclease</keyword>
<evidence type="ECO:0000256" key="4">
    <source>
        <dbReference type="ARBA" id="ARBA00022801"/>
    </source>
</evidence>
<dbReference type="AlphaFoldDB" id="A0A0R1TQP1"/>
<dbReference type="NCBIfam" id="TIGR00644">
    <property type="entry name" value="recJ"/>
    <property type="match status" value="1"/>
</dbReference>
<evidence type="ECO:0000256" key="3">
    <source>
        <dbReference type="ARBA" id="ARBA00022722"/>
    </source>
</evidence>
<dbReference type="OrthoDB" id="9809852at2"/>
<comment type="caution">
    <text evidence="10">The sequence shown here is derived from an EMBL/GenBank/DDBJ whole genome shotgun (WGS) entry which is preliminary data.</text>
</comment>
<reference evidence="10 11" key="1">
    <citation type="journal article" date="2015" name="Genome Announc.">
        <title>Expanding the biotechnology potential of lactobacilli through comparative genomics of 213 strains and associated genera.</title>
        <authorList>
            <person name="Sun Z."/>
            <person name="Harris H.M."/>
            <person name="McCann A."/>
            <person name="Guo C."/>
            <person name="Argimon S."/>
            <person name="Zhang W."/>
            <person name="Yang X."/>
            <person name="Jeffery I.B."/>
            <person name="Cooney J.C."/>
            <person name="Kagawa T.F."/>
            <person name="Liu W."/>
            <person name="Song Y."/>
            <person name="Salvetti E."/>
            <person name="Wrobel A."/>
            <person name="Rasinkangas P."/>
            <person name="Parkhill J."/>
            <person name="Rea M.C."/>
            <person name="O'Sullivan O."/>
            <person name="Ritari J."/>
            <person name="Douillard F.P."/>
            <person name="Paul Ross R."/>
            <person name="Yang R."/>
            <person name="Briner A.E."/>
            <person name="Felis G.E."/>
            <person name="de Vos W.M."/>
            <person name="Barrangou R."/>
            <person name="Klaenhammer T.R."/>
            <person name="Caufield P.W."/>
            <person name="Cui Y."/>
            <person name="Zhang H."/>
            <person name="O'Toole P.W."/>
        </authorList>
    </citation>
    <scope>NUCLEOTIDE SEQUENCE [LARGE SCALE GENOMIC DNA]</scope>
    <source>
        <strain evidence="10 11">DSM 16634</strain>
    </source>
</reference>
<dbReference type="GO" id="GO:0006310">
    <property type="term" value="P:DNA recombination"/>
    <property type="evidence" value="ECO:0007669"/>
    <property type="project" value="InterPro"/>
</dbReference>
<dbReference type="STRING" id="1423724.FC32_GL000948"/>
<evidence type="ECO:0000259" key="8">
    <source>
        <dbReference type="Pfam" id="PF10141"/>
    </source>
</evidence>
<evidence type="ECO:0000259" key="7">
    <source>
        <dbReference type="Pfam" id="PF02272"/>
    </source>
</evidence>
<accession>A0A0R1TQP1</accession>
<dbReference type="Pfam" id="PF02272">
    <property type="entry name" value="DHHA1"/>
    <property type="match status" value="1"/>
</dbReference>
<dbReference type="PANTHER" id="PTHR30255">
    <property type="entry name" value="SINGLE-STRANDED-DNA-SPECIFIC EXONUCLEASE RECJ"/>
    <property type="match status" value="1"/>
</dbReference>
<dbReference type="SUPFAM" id="SSF64182">
    <property type="entry name" value="DHH phosphoesterases"/>
    <property type="match status" value="1"/>
</dbReference>
<feature type="domain" description="DDH" evidence="6">
    <location>
        <begin position="83"/>
        <end position="228"/>
    </location>
</feature>
<dbReference type="Gene3D" id="3.10.310.30">
    <property type="match status" value="1"/>
</dbReference>
<evidence type="ECO:0000256" key="1">
    <source>
        <dbReference type="ARBA" id="ARBA00005915"/>
    </source>
</evidence>
<dbReference type="InterPro" id="IPR051673">
    <property type="entry name" value="SSDNA_exonuclease_RecJ"/>
</dbReference>
<organism evidence="10 11">
    <name type="scientific">Ligilactobacillus apodemi DSM 16634 = JCM 16172</name>
    <dbReference type="NCBI Taxonomy" id="1423724"/>
    <lineage>
        <taxon>Bacteria</taxon>
        <taxon>Bacillati</taxon>
        <taxon>Bacillota</taxon>
        <taxon>Bacilli</taxon>
        <taxon>Lactobacillales</taxon>
        <taxon>Lactobacillaceae</taxon>
        <taxon>Ligilactobacillus</taxon>
    </lineage>
</organism>
<evidence type="ECO:0000256" key="2">
    <source>
        <dbReference type="ARBA" id="ARBA00019841"/>
    </source>
</evidence>
<dbReference type="RefSeq" id="WP_025086950.1">
    <property type="nucleotide sequence ID" value="NZ_AZFT01000053.1"/>
</dbReference>
<name>A0A0R1TQP1_9LACO</name>
<dbReference type="InterPro" id="IPR001667">
    <property type="entry name" value="DDH_dom"/>
</dbReference>
<evidence type="ECO:0000313" key="11">
    <source>
        <dbReference type="Proteomes" id="UP000051324"/>
    </source>
</evidence>
<dbReference type="InterPro" id="IPR003156">
    <property type="entry name" value="DHHA1_dom"/>
</dbReference>
<dbReference type="InterPro" id="IPR041122">
    <property type="entry name" value="RecJ_OB"/>
</dbReference>
<dbReference type="GO" id="GO:0008409">
    <property type="term" value="F:5'-3' exonuclease activity"/>
    <property type="evidence" value="ECO:0007669"/>
    <property type="project" value="InterPro"/>
</dbReference>
<protein>
    <recommendedName>
        <fullName evidence="2">Single-stranded-DNA-specific exonuclease RecJ</fullName>
    </recommendedName>
</protein>